<reference evidence="3" key="1">
    <citation type="submission" date="2015-09" db="EMBL/GenBank/DDBJ databases">
        <title>Complete sequence of Algoriphagus sp. M8-2.</title>
        <authorList>
            <person name="Shintani M."/>
        </authorList>
    </citation>
    <scope>NUCLEOTIDE SEQUENCE [LARGE SCALE GENOMIC DNA]</scope>
    <source>
        <strain evidence="3">M8-2</strain>
    </source>
</reference>
<evidence type="ECO:0000313" key="2">
    <source>
        <dbReference type="EMBL" id="AMQ57456.1"/>
    </source>
</evidence>
<name>A0A142EQQ1_9BACT</name>
<dbReference type="KEGG" id="alm:AO498_13495"/>
<proteinExistence type="predicted"/>
<organism evidence="2 3">
    <name type="scientific">Algoriphagus sanaruensis</name>
    <dbReference type="NCBI Taxonomy" id="1727163"/>
    <lineage>
        <taxon>Bacteria</taxon>
        <taxon>Pseudomonadati</taxon>
        <taxon>Bacteroidota</taxon>
        <taxon>Cytophagia</taxon>
        <taxon>Cytophagales</taxon>
        <taxon>Cyclobacteriaceae</taxon>
        <taxon>Algoriphagus</taxon>
    </lineage>
</organism>
<dbReference type="AlphaFoldDB" id="A0A142EQQ1"/>
<keyword evidence="3" id="KW-1185">Reference proteome</keyword>
<evidence type="ECO:0000313" key="3">
    <source>
        <dbReference type="Proteomes" id="UP000073816"/>
    </source>
</evidence>
<dbReference type="EMBL" id="CP012836">
    <property type="protein sequence ID" value="AMQ57456.1"/>
    <property type="molecule type" value="Genomic_DNA"/>
</dbReference>
<feature type="signal peptide" evidence="1">
    <location>
        <begin position="1"/>
        <end position="25"/>
    </location>
</feature>
<dbReference type="RefSeq" id="WP_067548673.1">
    <property type="nucleotide sequence ID" value="NZ_CP012836.1"/>
</dbReference>
<protein>
    <recommendedName>
        <fullName evidence="4">Outer membrane protein beta-barrel domain-containing protein</fullName>
    </recommendedName>
</protein>
<feature type="chain" id="PRO_5007494509" description="Outer membrane protein beta-barrel domain-containing protein" evidence="1">
    <location>
        <begin position="26"/>
        <end position="197"/>
    </location>
</feature>
<dbReference type="PATRIC" id="fig|1727163.4.peg.2813"/>
<gene>
    <name evidence="2" type="ORF">AO498_13495</name>
</gene>
<evidence type="ECO:0000256" key="1">
    <source>
        <dbReference type="SAM" id="SignalP"/>
    </source>
</evidence>
<evidence type="ECO:0008006" key="4">
    <source>
        <dbReference type="Google" id="ProtNLM"/>
    </source>
</evidence>
<reference evidence="2 3" key="2">
    <citation type="journal article" date="2016" name="Genome Announc.">
        <title>Complete Genome Sequence of Algoriphagus sp. Strain M8-2, Isolated from a Brackish Lake.</title>
        <authorList>
            <person name="Muraguchi Y."/>
            <person name="Kushimoto K."/>
            <person name="Ohtsubo Y."/>
            <person name="Suzuki T."/>
            <person name="Dohra H."/>
            <person name="Kimbara K."/>
            <person name="Shintani M."/>
        </authorList>
    </citation>
    <scope>NUCLEOTIDE SEQUENCE [LARGE SCALE GENOMIC DNA]</scope>
    <source>
        <strain evidence="2 3">M8-2</strain>
    </source>
</reference>
<accession>A0A142EQQ1</accession>
<keyword evidence="1" id="KW-0732">Signal</keyword>
<sequence>MIKKILSAQFLVLALFLVLAQNAKAQEEKSIPKLRFLMNGALELGGDAVATVGFTNGDSQRVNAGQGISVGVGGELSLFAHEQFRIRGTVGIKYVTTAADNAHIRLTRIPLILTGNWVIKDHWRVGAGIVSHQAIRFNSGGLGNDFSLTSPAGPVFEVAYKGIGLSYTVLTYTDELNGTYNANAIGLTFSGVLPKRN</sequence>
<dbReference type="Proteomes" id="UP000073816">
    <property type="component" value="Chromosome"/>
</dbReference>